<feature type="region of interest" description="Disordered" evidence="1">
    <location>
        <begin position="52"/>
        <end position="73"/>
    </location>
</feature>
<organism evidence="2 3">
    <name type="scientific">Microvirga aerophila</name>
    <dbReference type="NCBI Taxonomy" id="670291"/>
    <lineage>
        <taxon>Bacteria</taxon>
        <taxon>Pseudomonadati</taxon>
        <taxon>Pseudomonadota</taxon>
        <taxon>Alphaproteobacteria</taxon>
        <taxon>Hyphomicrobiales</taxon>
        <taxon>Methylobacteriaceae</taxon>
        <taxon>Microvirga</taxon>
    </lineage>
</organism>
<evidence type="ECO:0000313" key="2">
    <source>
        <dbReference type="EMBL" id="GEO18500.1"/>
    </source>
</evidence>
<gene>
    <name evidence="2" type="ORF">MAE02_61960</name>
</gene>
<evidence type="ECO:0000256" key="1">
    <source>
        <dbReference type="SAM" id="MobiDB-lite"/>
    </source>
</evidence>
<sequence length="73" mass="7764">MRHKYSVSQLVHAAGTHLAARTGGVAEVVRVMLENRGNSAAVSKAQSRKQRCAQSEIRTADAGRSIPAQTFGS</sequence>
<dbReference type="AlphaFoldDB" id="A0A512C2R2"/>
<evidence type="ECO:0000313" key="3">
    <source>
        <dbReference type="Proteomes" id="UP000321085"/>
    </source>
</evidence>
<dbReference type="EMBL" id="BJYU01000200">
    <property type="protein sequence ID" value="GEO18500.1"/>
    <property type="molecule type" value="Genomic_DNA"/>
</dbReference>
<reference evidence="2 3" key="1">
    <citation type="submission" date="2019-07" db="EMBL/GenBank/DDBJ databases">
        <title>Whole genome shotgun sequence of Microvirga aerophila NBRC 106136.</title>
        <authorList>
            <person name="Hosoyama A."/>
            <person name="Uohara A."/>
            <person name="Ohji S."/>
            <person name="Ichikawa N."/>
        </authorList>
    </citation>
    <scope>NUCLEOTIDE SEQUENCE [LARGE SCALE GENOMIC DNA]</scope>
    <source>
        <strain evidence="2 3">NBRC 106136</strain>
    </source>
</reference>
<keyword evidence="3" id="KW-1185">Reference proteome</keyword>
<name>A0A512C2R2_9HYPH</name>
<protein>
    <submittedName>
        <fullName evidence="2">Uncharacterized protein</fullName>
    </submittedName>
</protein>
<accession>A0A512C2R2</accession>
<comment type="caution">
    <text evidence="2">The sequence shown here is derived from an EMBL/GenBank/DDBJ whole genome shotgun (WGS) entry which is preliminary data.</text>
</comment>
<proteinExistence type="predicted"/>
<dbReference type="Proteomes" id="UP000321085">
    <property type="component" value="Unassembled WGS sequence"/>
</dbReference>